<dbReference type="RefSeq" id="WP_390294921.1">
    <property type="nucleotide sequence ID" value="NZ_JBHSFU010000004.1"/>
</dbReference>
<comment type="caution">
    <text evidence="4">The sequence shown here is derived from an EMBL/GenBank/DDBJ whole genome shotgun (WGS) entry which is preliminary data.</text>
</comment>
<evidence type="ECO:0000259" key="3">
    <source>
        <dbReference type="Pfam" id="PF02230"/>
    </source>
</evidence>
<proteinExistence type="inferred from homology"/>
<evidence type="ECO:0000313" key="5">
    <source>
        <dbReference type="Proteomes" id="UP001595989"/>
    </source>
</evidence>
<dbReference type="PANTHER" id="PTHR10655">
    <property type="entry name" value="LYSOPHOSPHOLIPASE-RELATED"/>
    <property type="match status" value="1"/>
</dbReference>
<dbReference type="PANTHER" id="PTHR10655:SF17">
    <property type="entry name" value="LYSOPHOSPHOLIPASE-LIKE PROTEIN 1"/>
    <property type="match status" value="1"/>
</dbReference>
<dbReference type="InterPro" id="IPR003140">
    <property type="entry name" value="PLipase/COase/thioEstase"/>
</dbReference>
<dbReference type="Pfam" id="PF02230">
    <property type="entry name" value="Abhydrolase_2"/>
    <property type="match status" value="1"/>
</dbReference>
<reference evidence="5" key="1">
    <citation type="journal article" date="2019" name="Int. J. Syst. Evol. Microbiol.">
        <title>The Global Catalogue of Microorganisms (GCM) 10K type strain sequencing project: providing services to taxonomists for standard genome sequencing and annotation.</title>
        <authorList>
            <consortium name="The Broad Institute Genomics Platform"/>
            <consortium name="The Broad Institute Genome Sequencing Center for Infectious Disease"/>
            <person name="Wu L."/>
            <person name="Ma J."/>
        </authorList>
    </citation>
    <scope>NUCLEOTIDE SEQUENCE [LARGE SCALE GENOMIC DNA]</scope>
    <source>
        <strain evidence="5">CGMCC 4.7426</strain>
    </source>
</reference>
<feature type="domain" description="Phospholipase/carboxylesterase/thioesterase" evidence="3">
    <location>
        <begin position="15"/>
        <end position="208"/>
    </location>
</feature>
<dbReference type="SUPFAM" id="SSF53474">
    <property type="entry name" value="alpha/beta-Hydrolases"/>
    <property type="match status" value="1"/>
</dbReference>
<dbReference type="EMBL" id="JBHSFU010000004">
    <property type="protein sequence ID" value="MFC4558319.1"/>
    <property type="molecule type" value="Genomic_DNA"/>
</dbReference>
<protein>
    <submittedName>
        <fullName evidence="4">Alpha/beta hydrolase</fullName>
    </submittedName>
</protein>
<gene>
    <name evidence="4" type="ORF">ACFO3D_08845</name>
</gene>
<dbReference type="InterPro" id="IPR050565">
    <property type="entry name" value="LYPA1-2/EST-like"/>
</dbReference>
<sequence length="215" mass="24232">MNSPMEYVLRKPAEEESQKTYPVIFAMHGMGSNEQDMLSLLSGLEDHFYIFSIRGPLQQPPGFAFFTIEGFGKPHRDTFDTVIGKLTDFIDYAVDEYPIDRSRVYLLGFSQGAILAKSIGLKLGEKIRGIAALSGYIPEFVKDENSSASVKQTSLFISHGQMDPVLPFEWGLASNKYFSNLGAQVTFKEYQVAHGVSEQNYHDVREWLLDSIEKN</sequence>
<dbReference type="Gene3D" id="3.40.50.1820">
    <property type="entry name" value="alpha/beta hydrolase"/>
    <property type="match status" value="1"/>
</dbReference>
<evidence type="ECO:0000256" key="1">
    <source>
        <dbReference type="ARBA" id="ARBA00006499"/>
    </source>
</evidence>
<accession>A0ABV9DKJ8</accession>
<dbReference type="GO" id="GO:0016787">
    <property type="term" value="F:hydrolase activity"/>
    <property type="evidence" value="ECO:0007669"/>
    <property type="project" value="UniProtKB-KW"/>
</dbReference>
<evidence type="ECO:0000256" key="2">
    <source>
        <dbReference type="ARBA" id="ARBA00022801"/>
    </source>
</evidence>
<organism evidence="4 5">
    <name type="scientific">Virgibacillus kekensis</name>
    <dbReference type="NCBI Taxonomy" id="202261"/>
    <lineage>
        <taxon>Bacteria</taxon>
        <taxon>Bacillati</taxon>
        <taxon>Bacillota</taxon>
        <taxon>Bacilli</taxon>
        <taxon>Bacillales</taxon>
        <taxon>Bacillaceae</taxon>
        <taxon>Virgibacillus</taxon>
    </lineage>
</organism>
<evidence type="ECO:0000313" key="4">
    <source>
        <dbReference type="EMBL" id="MFC4558319.1"/>
    </source>
</evidence>
<dbReference type="InterPro" id="IPR029058">
    <property type="entry name" value="AB_hydrolase_fold"/>
</dbReference>
<keyword evidence="2 4" id="KW-0378">Hydrolase</keyword>
<name>A0ABV9DKJ8_9BACI</name>
<keyword evidence="5" id="KW-1185">Reference proteome</keyword>
<dbReference type="Proteomes" id="UP001595989">
    <property type="component" value="Unassembled WGS sequence"/>
</dbReference>
<comment type="similarity">
    <text evidence="1">Belongs to the AB hydrolase superfamily. AB hydrolase 2 family.</text>
</comment>